<name>A0ABS3LFF1_9ENTE</name>
<reference evidence="1 2" key="1">
    <citation type="submission" date="2021-03" db="EMBL/GenBank/DDBJ databases">
        <title>Enterococcal diversity collection.</title>
        <authorList>
            <person name="Gilmore M.S."/>
            <person name="Schwartzman J."/>
            <person name="Van Tyne D."/>
            <person name="Martin M."/>
            <person name="Earl A.M."/>
            <person name="Manson A.L."/>
            <person name="Straub T."/>
            <person name="Salamzade R."/>
            <person name="Saavedra J."/>
            <person name="Lebreton F."/>
            <person name="Prichula J."/>
            <person name="Schaufler K."/>
            <person name="Gaca A."/>
            <person name="Sgardioli B."/>
            <person name="Wagenaar J."/>
            <person name="Strong T."/>
        </authorList>
    </citation>
    <scope>NUCLEOTIDE SEQUENCE [LARGE SCALE GENOMIC DNA]</scope>
    <source>
        <strain evidence="1 2">669A</strain>
    </source>
</reference>
<evidence type="ECO:0000313" key="1">
    <source>
        <dbReference type="EMBL" id="MBO1308360.1"/>
    </source>
</evidence>
<evidence type="ECO:0000313" key="2">
    <source>
        <dbReference type="Proteomes" id="UP000664601"/>
    </source>
</evidence>
<organism evidence="1 2">
    <name type="scientific">Candidatus Enterococcus moelleringii</name>
    <dbReference type="NCBI Taxonomy" id="2815325"/>
    <lineage>
        <taxon>Bacteria</taxon>
        <taxon>Bacillati</taxon>
        <taxon>Bacillota</taxon>
        <taxon>Bacilli</taxon>
        <taxon>Lactobacillales</taxon>
        <taxon>Enterococcaceae</taxon>
        <taxon>Enterococcus</taxon>
    </lineage>
</organism>
<keyword evidence="2" id="KW-1185">Reference proteome</keyword>
<protein>
    <recommendedName>
        <fullName evidence="3">Phage protein</fullName>
    </recommendedName>
</protein>
<proteinExistence type="predicted"/>
<gene>
    <name evidence="1" type="ORF">JZO70_19445</name>
</gene>
<comment type="caution">
    <text evidence="1">The sequence shown here is derived from an EMBL/GenBank/DDBJ whole genome shotgun (WGS) entry which is preliminary data.</text>
</comment>
<dbReference type="EMBL" id="JAFREM010000032">
    <property type="protein sequence ID" value="MBO1308360.1"/>
    <property type="molecule type" value="Genomic_DNA"/>
</dbReference>
<accession>A0ABS3LFF1</accession>
<dbReference type="Proteomes" id="UP000664601">
    <property type="component" value="Unassembled WGS sequence"/>
</dbReference>
<evidence type="ECO:0008006" key="3">
    <source>
        <dbReference type="Google" id="ProtNLM"/>
    </source>
</evidence>
<dbReference type="RefSeq" id="WP_207675355.1">
    <property type="nucleotide sequence ID" value="NZ_JAFREM010000032.1"/>
</dbReference>
<sequence>MTVKLSILLEDALLQLEEFTGERHRTAELYKKLLNDIAEEHACLDDLTDRAEKMAIGDDAKKDLLKMVEYNYKYFENKKKATSLMDQYHLNDTPLKPLAEVVH</sequence>